<dbReference type="PATRIC" id="fig|1002809.3.peg.2553"/>
<evidence type="ECO:0000256" key="1">
    <source>
        <dbReference type="SAM" id="Phobius"/>
    </source>
</evidence>
<feature type="transmembrane region" description="Helical" evidence="1">
    <location>
        <begin position="12"/>
        <end position="33"/>
    </location>
</feature>
<keyword evidence="1" id="KW-0472">Membrane</keyword>
<feature type="transmembrane region" description="Helical" evidence="1">
    <location>
        <begin position="187"/>
        <end position="205"/>
    </location>
</feature>
<dbReference type="HOGENOM" id="CLU_112861_0_0_9"/>
<organism evidence="2 3">
    <name type="scientific">Solibacillus silvestris (strain StLB046)</name>
    <name type="common">Bacillus silvestris</name>
    <dbReference type="NCBI Taxonomy" id="1002809"/>
    <lineage>
        <taxon>Bacteria</taxon>
        <taxon>Bacillati</taxon>
        <taxon>Bacillota</taxon>
        <taxon>Bacilli</taxon>
        <taxon>Bacillales</taxon>
        <taxon>Caryophanaceae</taxon>
        <taxon>Solibacillus</taxon>
    </lineage>
</organism>
<proteinExistence type="predicted"/>
<dbReference type="Proteomes" id="UP000006691">
    <property type="component" value="Chromosome"/>
</dbReference>
<feature type="transmembrane region" description="Helical" evidence="1">
    <location>
        <begin position="40"/>
        <end position="61"/>
    </location>
</feature>
<reference evidence="3" key="1">
    <citation type="submission" date="2011-04" db="EMBL/GenBank/DDBJ databases">
        <title>Genome sequence of Solibacillus silvestris StLB046.</title>
        <authorList>
            <person name="Morohoshi T."/>
            <person name="Someya N."/>
            <person name="Ikeda T."/>
        </authorList>
    </citation>
    <scope>NUCLEOTIDE SEQUENCE [LARGE SCALE GENOMIC DNA]</scope>
    <source>
        <strain evidence="3">StLB046</strain>
    </source>
</reference>
<dbReference type="STRING" id="1002809.SSIL_2538"/>
<sequence length="210" mass="24837">MDFILDYKWFFLITAEVVFWVCAIAFLLLRYWFKLKKLSLFVFVIFILNDLWIALLAYLDYQRTGEFSIYQIIIVIIIMYAMTFGKSDFKKLDAFIKRWVAKKRGEPIDESLQPVKLYGKAYALHEWKQFAGHFVVFIIVHIGFAIAVGFSDSMQETPFNELFGMWFDDENSNFPFKNEGVNKFSQVWLLILAIDFVITLSYTLFPKKKS</sequence>
<dbReference type="RefSeq" id="WP_008408928.1">
    <property type="nucleotide sequence ID" value="NC_018065.1"/>
</dbReference>
<keyword evidence="3" id="KW-1185">Reference proteome</keyword>
<evidence type="ECO:0008006" key="4">
    <source>
        <dbReference type="Google" id="ProtNLM"/>
    </source>
</evidence>
<reference evidence="2 3" key="2">
    <citation type="journal article" date="2012" name="J. Biosci. Bioeng.">
        <title>Complete genome sequence and characterization of the N-acylhomoserine lactone-degrading gene of the potato leaf-associated Solibacillus silvestris.</title>
        <authorList>
            <person name="Morohoshi T."/>
            <person name="Tominaga Y."/>
            <person name="Someya N."/>
            <person name="Ikeda T."/>
        </authorList>
    </citation>
    <scope>NUCLEOTIDE SEQUENCE [LARGE SCALE GENOMIC DNA]</scope>
    <source>
        <strain evidence="2 3">StLB046</strain>
    </source>
</reference>
<protein>
    <recommendedName>
        <fullName evidence="4">Integral membrane protein</fullName>
    </recommendedName>
</protein>
<evidence type="ECO:0000313" key="3">
    <source>
        <dbReference type="Proteomes" id="UP000006691"/>
    </source>
</evidence>
<dbReference type="eggNOG" id="ENOG502ZBQP">
    <property type="taxonomic scope" value="Bacteria"/>
</dbReference>
<name>F2F4Z6_SOLSS</name>
<keyword evidence="1" id="KW-1133">Transmembrane helix</keyword>
<feature type="transmembrane region" description="Helical" evidence="1">
    <location>
        <begin position="67"/>
        <end position="85"/>
    </location>
</feature>
<dbReference type="EMBL" id="AP012157">
    <property type="protein sequence ID" value="BAK16961.1"/>
    <property type="molecule type" value="Genomic_DNA"/>
</dbReference>
<accession>F2F4Z6</accession>
<feature type="transmembrane region" description="Helical" evidence="1">
    <location>
        <begin position="130"/>
        <end position="150"/>
    </location>
</feature>
<keyword evidence="1" id="KW-0812">Transmembrane</keyword>
<dbReference type="AlphaFoldDB" id="F2F4Z6"/>
<dbReference type="KEGG" id="siv:SSIL_2538"/>
<evidence type="ECO:0000313" key="2">
    <source>
        <dbReference type="EMBL" id="BAK16961.1"/>
    </source>
</evidence>
<gene>
    <name evidence="2" type="ordered locus">SSIL_2538</name>
</gene>